<dbReference type="InterPro" id="IPR027843">
    <property type="entry name" value="DUF4440"/>
</dbReference>
<feature type="chain" id="PRO_5046127624" evidence="1">
    <location>
        <begin position="23"/>
        <end position="151"/>
    </location>
</feature>
<keyword evidence="4" id="KW-1185">Reference proteome</keyword>
<protein>
    <submittedName>
        <fullName evidence="3">Nuclear transport factor 2 family protein</fullName>
    </submittedName>
</protein>
<accession>A0ABW8IEC6</accession>
<feature type="domain" description="DUF4440" evidence="2">
    <location>
        <begin position="37"/>
        <end position="142"/>
    </location>
</feature>
<evidence type="ECO:0000256" key="1">
    <source>
        <dbReference type="SAM" id="SignalP"/>
    </source>
</evidence>
<proteinExistence type="predicted"/>
<comment type="caution">
    <text evidence="3">The sequence shown here is derived from an EMBL/GenBank/DDBJ whole genome shotgun (WGS) entry which is preliminary data.</text>
</comment>
<feature type="signal peptide" evidence="1">
    <location>
        <begin position="1"/>
        <end position="22"/>
    </location>
</feature>
<evidence type="ECO:0000259" key="2">
    <source>
        <dbReference type="Pfam" id="PF14534"/>
    </source>
</evidence>
<dbReference type="RefSeq" id="WP_380016195.1">
    <property type="nucleotide sequence ID" value="NZ_JADIKI010000021.1"/>
</dbReference>
<organism evidence="3 4">
    <name type="scientific">Dyella humi</name>
    <dbReference type="NCBI Taxonomy" id="1770547"/>
    <lineage>
        <taxon>Bacteria</taxon>
        <taxon>Pseudomonadati</taxon>
        <taxon>Pseudomonadota</taxon>
        <taxon>Gammaproteobacteria</taxon>
        <taxon>Lysobacterales</taxon>
        <taxon>Rhodanobacteraceae</taxon>
        <taxon>Dyella</taxon>
    </lineage>
</organism>
<name>A0ABW8IEC6_9GAMM</name>
<evidence type="ECO:0000313" key="3">
    <source>
        <dbReference type="EMBL" id="MFK2853195.1"/>
    </source>
</evidence>
<gene>
    <name evidence="3" type="ORF">ISP18_01125</name>
</gene>
<dbReference type="EMBL" id="JADIKI010000021">
    <property type="protein sequence ID" value="MFK2853195.1"/>
    <property type="molecule type" value="Genomic_DNA"/>
</dbReference>
<dbReference type="InterPro" id="IPR032710">
    <property type="entry name" value="NTF2-like_dom_sf"/>
</dbReference>
<dbReference type="Gene3D" id="3.10.450.50">
    <property type="match status" value="1"/>
</dbReference>
<dbReference type="Proteomes" id="UP001620409">
    <property type="component" value="Unassembled WGS sequence"/>
</dbReference>
<sequence length="151" mass="16444">MRVSHWKWAICAAALIAASAQAGQEVGDYSGLPQDLAAAATAYDLAQFKSDRSELERLLADDYTLAGTSGKNQTKAEFIADAVAPGSKTTYVAISQQVRKVWSNGAVLGGMVDAKGFNHGKAYAIRGRFVDVWAKRNGRWQVIFTQFHYVQ</sequence>
<evidence type="ECO:0000313" key="4">
    <source>
        <dbReference type="Proteomes" id="UP001620409"/>
    </source>
</evidence>
<dbReference type="Pfam" id="PF14534">
    <property type="entry name" value="DUF4440"/>
    <property type="match status" value="1"/>
</dbReference>
<reference evidence="3 4" key="1">
    <citation type="submission" date="2020-10" db="EMBL/GenBank/DDBJ databases">
        <title>Phylogeny of dyella-like bacteria.</title>
        <authorList>
            <person name="Fu J."/>
        </authorList>
    </citation>
    <scope>NUCLEOTIDE SEQUENCE [LARGE SCALE GENOMIC DNA]</scope>
    <source>
        <strain evidence="3 4">DHG40</strain>
    </source>
</reference>
<dbReference type="SUPFAM" id="SSF54427">
    <property type="entry name" value="NTF2-like"/>
    <property type="match status" value="1"/>
</dbReference>
<keyword evidence="1" id="KW-0732">Signal</keyword>